<evidence type="ECO:0000313" key="2">
    <source>
        <dbReference type="EMBL" id="MBB4837581.1"/>
    </source>
</evidence>
<gene>
    <name evidence="2" type="ORF">HNP52_000632</name>
</gene>
<feature type="transmembrane region" description="Helical" evidence="1">
    <location>
        <begin position="43"/>
        <end position="65"/>
    </location>
</feature>
<feature type="transmembrane region" description="Helical" evidence="1">
    <location>
        <begin position="77"/>
        <end position="97"/>
    </location>
</feature>
<accession>A0A7W7JY97</accession>
<protein>
    <submittedName>
        <fullName evidence="2">Ethanolamine transporter EutH</fullName>
    </submittedName>
</protein>
<proteinExistence type="predicted"/>
<dbReference type="EMBL" id="JACHLN010000001">
    <property type="protein sequence ID" value="MBB4837581.1"/>
    <property type="molecule type" value="Genomic_DNA"/>
</dbReference>
<keyword evidence="3" id="KW-1185">Reference proteome</keyword>
<evidence type="ECO:0000256" key="1">
    <source>
        <dbReference type="SAM" id="Phobius"/>
    </source>
</evidence>
<reference evidence="2 3" key="1">
    <citation type="submission" date="2020-08" db="EMBL/GenBank/DDBJ databases">
        <title>Functional genomics of gut bacteria from endangered species of beetles.</title>
        <authorList>
            <person name="Carlos-Shanley C."/>
        </authorList>
    </citation>
    <scope>NUCLEOTIDE SEQUENCE [LARGE SCALE GENOMIC DNA]</scope>
    <source>
        <strain evidence="2 3">S00224</strain>
    </source>
</reference>
<keyword evidence="1" id="KW-1133">Transmembrane helix</keyword>
<feature type="transmembrane region" description="Helical" evidence="1">
    <location>
        <begin position="117"/>
        <end position="140"/>
    </location>
</feature>
<dbReference type="Proteomes" id="UP000575241">
    <property type="component" value="Unassembled WGS sequence"/>
</dbReference>
<sequence>MGEEQRIAPVPLIAAVLAGPVIASLLPGIFAAGSNAGDSFLRIWGTLALFGICYAAIVGVPLALLLLRDPALPWRRWFGTGLLAGLVTAALVLGWTALSSARHLVAGQWSEVQVLTLWIVVPLVLLSAIVSRITLALWLGRRQIEL</sequence>
<comment type="caution">
    <text evidence="2">The sequence shown here is derived from an EMBL/GenBank/DDBJ whole genome shotgun (WGS) entry which is preliminary data.</text>
</comment>
<name>A0A7W7JY97_9SPHN</name>
<keyword evidence="1" id="KW-0472">Membrane</keyword>
<organism evidence="2 3">
    <name type="scientific">Sphingomonas kyeonggiensis</name>
    <dbReference type="NCBI Taxonomy" id="1268553"/>
    <lineage>
        <taxon>Bacteria</taxon>
        <taxon>Pseudomonadati</taxon>
        <taxon>Pseudomonadota</taxon>
        <taxon>Alphaproteobacteria</taxon>
        <taxon>Sphingomonadales</taxon>
        <taxon>Sphingomonadaceae</taxon>
        <taxon>Sphingomonas</taxon>
    </lineage>
</organism>
<dbReference type="RefSeq" id="WP_184162368.1">
    <property type="nucleotide sequence ID" value="NZ_JACHLN010000001.1"/>
</dbReference>
<keyword evidence="1" id="KW-0812">Transmembrane</keyword>
<evidence type="ECO:0000313" key="3">
    <source>
        <dbReference type="Proteomes" id="UP000575241"/>
    </source>
</evidence>
<feature type="transmembrane region" description="Helical" evidence="1">
    <location>
        <begin position="12"/>
        <end position="31"/>
    </location>
</feature>
<dbReference type="AlphaFoldDB" id="A0A7W7JY97"/>